<dbReference type="PANTHER" id="PTHR43102">
    <property type="entry name" value="SLR1143 PROTEIN"/>
    <property type="match status" value="1"/>
</dbReference>
<dbReference type="Pfam" id="PF01590">
    <property type="entry name" value="GAF"/>
    <property type="match status" value="1"/>
</dbReference>
<accession>A0A4U1CGN4</accession>
<dbReference type="EMBL" id="SWBQ01000005">
    <property type="protein sequence ID" value="TKC04266.1"/>
    <property type="molecule type" value="Genomic_DNA"/>
</dbReference>
<organism evidence="2 3">
    <name type="scientific">Pedobacter frigoris</name>
    <dbReference type="NCBI Taxonomy" id="2571272"/>
    <lineage>
        <taxon>Bacteria</taxon>
        <taxon>Pseudomonadati</taxon>
        <taxon>Bacteroidota</taxon>
        <taxon>Sphingobacteriia</taxon>
        <taxon>Sphingobacteriales</taxon>
        <taxon>Sphingobacteriaceae</taxon>
        <taxon>Pedobacter</taxon>
    </lineage>
</organism>
<evidence type="ECO:0000259" key="1">
    <source>
        <dbReference type="Pfam" id="PF01590"/>
    </source>
</evidence>
<evidence type="ECO:0000313" key="3">
    <source>
        <dbReference type="Proteomes" id="UP000307244"/>
    </source>
</evidence>
<sequence>MIGMDIIAPDEKERIENLNKYKIIYTKSEPVFDQLAAITATMLNTPVAMINFIDRNTVWTGRTENKINSEGAFDCISLCSLAVLKGSEHAFQNVTKELFLISNPLIAGEYGLKFYAAAPITTDDGFHVGSVCIVDKQHRSFGEVEQKKLEWVASMVRLEMNKRIALNACA</sequence>
<proteinExistence type="predicted"/>
<gene>
    <name evidence="2" type="ORF">FA047_16875</name>
</gene>
<dbReference type="AlphaFoldDB" id="A0A4U1CGN4"/>
<reference evidence="2 3" key="1">
    <citation type="submission" date="2019-04" db="EMBL/GenBank/DDBJ databases">
        <title>Pedobacter sp. RP-3-15 sp. nov., isolated from Arctic soil.</title>
        <authorList>
            <person name="Dahal R.H."/>
            <person name="Kim D.-U."/>
        </authorList>
    </citation>
    <scope>NUCLEOTIDE SEQUENCE [LARGE SCALE GENOMIC DNA]</scope>
    <source>
        <strain evidence="2 3">RP-3-15</strain>
    </source>
</reference>
<dbReference type="InterPro" id="IPR003018">
    <property type="entry name" value="GAF"/>
</dbReference>
<protein>
    <submittedName>
        <fullName evidence="2">GAF domain-containing protein</fullName>
    </submittedName>
</protein>
<dbReference type="Proteomes" id="UP000307244">
    <property type="component" value="Unassembled WGS sequence"/>
</dbReference>
<name>A0A4U1CGN4_9SPHI</name>
<evidence type="ECO:0000313" key="2">
    <source>
        <dbReference type="EMBL" id="TKC04266.1"/>
    </source>
</evidence>
<keyword evidence="3" id="KW-1185">Reference proteome</keyword>
<feature type="domain" description="GAF" evidence="1">
    <location>
        <begin position="31"/>
        <end position="156"/>
    </location>
</feature>
<dbReference type="OrthoDB" id="9811889at2"/>
<dbReference type="SUPFAM" id="SSF55781">
    <property type="entry name" value="GAF domain-like"/>
    <property type="match status" value="1"/>
</dbReference>
<comment type="caution">
    <text evidence="2">The sequence shown here is derived from an EMBL/GenBank/DDBJ whole genome shotgun (WGS) entry which is preliminary data.</text>
</comment>
<dbReference type="PANTHER" id="PTHR43102:SF2">
    <property type="entry name" value="GAF DOMAIN-CONTAINING PROTEIN"/>
    <property type="match status" value="1"/>
</dbReference>